<sequence>MVVGDGGAVVDLAAPQLVLNSRALYIGWLPADPASVAAMLPAGLRPHPDRTVVLHQRVVDDETQTSGLGAHDLTHLAVALDGAATPGGAGAWWTHHVTSNERMLAQSRACGAPAYPGRTSVEVRGGVLVAETELDGVPVVRVRCHVGETGHAVRSGHHRYLSRCHGDLVSCVYAYVAEPVTPFEIESVEFLEPDHPVYALRPANPLTIVCGYYAPRASFASPGGLTVHPQETGRQGARVALATASRRAGRLVEPVRR</sequence>
<dbReference type="RefSeq" id="WP_192902141.1">
    <property type="nucleotide sequence ID" value="NZ_CP108084.1"/>
</dbReference>
<gene>
    <name evidence="1" type="ORF">OG994_14145</name>
</gene>
<evidence type="ECO:0000313" key="1">
    <source>
        <dbReference type="EMBL" id="WUP52576.1"/>
    </source>
</evidence>
<organism evidence="1 2">
    <name type="scientific">Micromonospora globbae</name>
    <dbReference type="NCBI Taxonomy" id="1894969"/>
    <lineage>
        <taxon>Bacteria</taxon>
        <taxon>Bacillati</taxon>
        <taxon>Actinomycetota</taxon>
        <taxon>Actinomycetes</taxon>
        <taxon>Micromonosporales</taxon>
        <taxon>Micromonosporaceae</taxon>
        <taxon>Micromonospora</taxon>
    </lineage>
</organism>
<dbReference type="SUPFAM" id="SSF160104">
    <property type="entry name" value="Acetoacetate decarboxylase-like"/>
    <property type="match status" value="1"/>
</dbReference>
<dbReference type="InterPro" id="IPR023375">
    <property type="entry name" value="ADC_dom_sf"/>
</dbReference>
<proteinExistence type="predicted"/>
<dbReference type="Gene3D" id="2.40.400.10">
    <property type="entry name" value="Acetoacetate decarboxylase-like"/>
    <property type="match status" value="1"/>
</dbReference>
<dbReference type="EMBL" id="CP108084">
    <property type="protein sequence ID" value="WUP52576.1"/>
    <property type="molecule type" value="Genomic_DNA"/>
</dbReference>
<reference evidence="1" key="1">
    <citation type="submission" date="2022-10" db="EMBL/GenBank/DDBJ databases">
        <title>The complete genomes of actinobacterial strains from the NBC collection.</title>
        <authorList>
            <person name="Joergensen T.S."/>
            <person name="Alvarez Arevalo M."/>
            <person name="Sterndorff E.B."/>
            <person name="Faurdal D."/>
            <person name="Vuksanovic O."/>
            <person name="Mourched A.-S."/>
            <person name="Charusanti P."/>
            <person name="Shaw S."/>
            <person name="Blin K."/>
            <person name="Weber T."/>
        </authorList>
    </citation>
    <scope>NUCLEOTIDE SEQUENCE</scope>
    <source>
        <strain evidence="1">NBC_00256</strain>
    </source>
</reference>
<keyword evidence="2" id="KW-1185">Reference proteome</keyword>
<accession>A0ABZ1SDS7</accession>
<dbReference type="Proteomes" id="UP001432190">
    <property type="component" value="Chromosome"/>
</dbReference>
<name>A0ABZ1SDS7_9ACTN</name>
<protein>
    <submittedName>
        <fullName evidence="1">Uncharacterized protein</fullName>
    </submittedName>
</protein>
<evidence type="ECO:0000313" key="2">
    <source>
        <dbReference type="Proteomes" id="UP001432190"/>
    </source>
</evidence>